<dbReference type="Gene3D" id="3.40.1190.10">
    <property type="entry name" value="Mur-like, catalytic domain"/>
    <property type="match status" value="1"/>
</dbReference>
<keyword evidence="4 7" id="KW-0436">Ligase</keyword>
<evidence type="ECO:0000259" key="10">
    <source>
        <dbReference type="Pfam" id="PF08245"/>
    </source>
</evidence>
<keyword evidence="7 8" id="KW-0573">Peptidoglycan synthesis</keyword>
<evidence type="ECO:0000256" key="1">
    <source>
        <dbReference type="ARBA" id="ARBA00004496"/>
    </source>
</evidence>
<evidence type="ECO:0000259" key="9">
    <source>
        <dbReference type="Pfam" id="PF02875"/>
    </source>
</evidence>
<dbReference type="Gene3D" id="3.90.190.20">
    <property type="entry name" value="Mur ligase, C-terminal domain"/>
    <property type="match status" value="1"/>
</dbReference>
<dbReference type="RefSeq" id="WP_220379358.1">
    <property type="nucleotide sequence ID" value="NZ_CP080544.1"/>
</dbReference>
<name>A0ABX8WMB4_9GAMM</name>
<evidence type="ECO:0000313" key="11">
    <source>
        <dbReference type="EMBL" id="QYR52573.1"/>
    </source>
</evidence>
<dbReference type="InterPro" id="IPR036615">
    <property type="entry name" value="Mur_ligase_C_dom_sf"/>
</dbReference>
<evidence type="ECO:0000256" key="6">
    <source>
        <dbReference type="ARBA" id="ARBA00022840"/>
    </source>
</evidence>
<keyword evidence="5 7" id="KW-0547">Nucleotide-binding</keyword>
<protein>
    <recommendedName>
        <fullName evidence="7 8">UDP-N-acetylmuramoylalanine--D-glutamate ligase</fullName>
        <ecNumber evidence="7 8">6.3.2.9</ecNumber>
    </recommendedName>
    <alternativeName>
        <fullName evidence="7">D-glutamic acid-adding enzyme</fullName>
    </alternativeName>
    <alternativeName>
        <fullName evidence="7">UDP-N-acetylmuramoyl-L-alanyl-D-glutamate synthetase</fullName>
    </alternativeName>
</protein>
<comment type="catalytic activity">
    <reaction evidence="7 8">
        <text>UDP-N-acetyl-alpha-D-muramoyl-L-alanine + D-glutamate + ATP = UDP-N-acetyl-alpha-D-muramoyl-L-alanyl-D-glutamate + ADP + phosphate + H(+)</text>
        <dbReference type="Rhea" id="RHEA:16429"/>
        <dbReference type="ChEBI" id="CHEBI:15378"/>
        <dbReference type="ChEBI" id="CHEBI:29986"/>
        <dbReference type="ChEBI" id="CHEBI:30616"/>
        <dbReference type="ChEBI" id="CHEBI:43474"/>
        <dbReference type="ChEBI" id="CHEBI:83898"/>
        <dbReference type="ChEBI" id="CHEBI:83900"/>
        <dbReference type="ChEBI" id="CHEBI:456216"/>
        <dbReference type="EC" id="6.3.2.9"/>
    </reaction>
</comment>
<comment type="pathway">
    <text evidence="2 7 8">Cell wall biogenesis; peptidoglycan biosynthesis.</text>
</comment>
<gene>
    <name evidence="7 11" type="primary">murD</name>
    <name evidence="11" type="ORF">H8L67_08235</name>
</gene>
<evidence type="ECO:0000256" key="7">
    <source>
        <dbReference type="HAMAP-Rule" id="MF_00639"/>
    </source>
</evidence>
<dbReference type="InterPro" id="IPR004101">
    <property type="entry name" value="Mur_ligase_C"/>
</dbReference>
<evidence type="ECO:0000256" key="4">
    <source>
        <dbReference type="ARBA" id="ARBA00022598"/>
    </source>
</evidence>
<evidence type="ECO:0000256" key="3">
    <source>
        <dbReference type="ARBA" id="ARBA00022490"/>
    </source>
</evidence>
<feature type="domain" description="Mur ligase central" evidence="10">
    <location>
        <begin position="115"/>
        <end position="282"/>
    </location>
</feature>
<sequence length="460" mass="49631">MRIFELANRRVAIWGWGKEGRAVYQAIRAELPDLNLTVICNDVEAQIVEAMNDPRVVCNVHVDAEVLSHYDVVFKSPGISPYQPMVEAAAAHGTVFSSGTCLWFAEHAGDKTLCVTGTKGKSTSTALLAHLLRAAGKQVGLVGNIGMPLADMIDARADFWAIELSSFQTREVAASGVRPHLALVTNVIAEHLDWHGSEAVYVRDKLALLTDAKPHIAVLNAADAKLAKLTLPSSQVHWYNHPEGWHLRGNEIYRGDEKIIDVSKMPLPGTHNRGNLCGVLLALEALGFDARDLALSALAFKPLPHRLQSMGIKDGIEYVNDSISTTPDTARAALNVYAGREVAIILGGHDRGLDWYPFADHLLQDAPVAIVTMGAIGPRINAIIRRACEAKGVRLDSATDLADAVAKARAALQGEGVVLMSPGAPSFGMYKDYVERGKDFARIAGFDPDRVGEIPGQGVH</sequence>
<dbReference type="HAMAP" id="MF_00639">
    <property type="entry name" value="MurD"/>
    <property type="match status" value="1"/>
</dbReference>
<comment type="function">
    <text evidence="7 8">Cell wall formation. Catalyzes the addition of glutamate to the nucleotide precursor UDP-N-acetylmuramoyl-L-alanine (UMA).</text>
</comment>
<keyword evidence="7 8" id="KW-0131">Cell cycle</keyword>
<proteinExistence type="inferred from homology"/>
<dbReference type="NCBIfam" id="TIGR01087">
    <property type="entry name" value="murD"/>
    <property type="match status" value="1"/>
</dbReference>
<organism evidence="11 12">
    <name type="scientific">Lysobacter soyae</name>
    <dbReference type="NCBI Taxonomy" id="2764185"/>
    <lineage>
        <taxon>Bacteria</taxon>
        <taxon>Pseudomonadati</taxon>
        <taxon>Pseudomonadota</taxon>
        <taxon>Gammaproteobacteria</taxon>
        <taxon>Lysobacterales</taxon>
        <taxon>Lysobacteraceae</taxon>
        <taxon>Lysobacter</taxon>
    </lineage>
</organism>
<comment type="similarity">
    <text evidence="7">Belongs to the MurCDEF family.</text>
</comment>
<dbReference type="SUPFAM" id="SSF51984">
    <property type="entry name" value="MurCD N-terminal domain"/>
    <property type="match status" value="1"/>
</dbReference>
<keyword evidence="7 8" id="KW-0961">Cell wall biogenesis/degradation</keyword>
<dbReference type="InterPro" id="IPR013221">
    <property type="entry name" value="Mur_ligase_cen"/>
</dbReference>
<reference evidence="11 12" key="1">
    <citation type="submission" date="2021-08" db="EMBL/GenBank/DDBJ databases">
        <title>Lysobacter sp. strain CJ11 Genome sequencing and assembly.</title>
        <authorList>
            <person name="Kim I."/>
        </authorList>
    </citation>
    <scope>NUCLEOTIDE SEQUENCE [LARGE SCALE GENOMIC DNA]</scope>
    <source>
        <strain evidence="11 12">CJ11</strain>
    </source>
</reference>
<dbReference type="GO" id="GO:0008764">
    <property type="term" value="F:UDP-N-acetylmuramoylalanine-D-glutamate ligase activity"/>
    <property type="evidence" value="ECO:0007669"/>
    <property type="project" value="UniProtKB-EC"/>
</dbReference>
<dbReference type="Gene3D" id="3.40.50.720">
    <property type="entry name" value="NAD(P)-binding Rossmann-like Domain"/>
    <property type="match status" value="1"/>
</dbReference>
<keyword evidence="6 7" id="KW-0067">ATP-binding</keyword>
<keyword evidence="7 8" id="KW-0132">Cell division</keyword>
<dbReference type="Proteomes" id="UP000824755">
    <property type="component" value="Chromosome"/>
</dbReference>
<dbReference type="InterPro" id="IPR005762">
    <property type="entry name" value="MurD"/>
</dbReference>
<dbReference type="Pfam" id="PF08245">
    <property type="entry name" value="Mur_ligase_M"/>
    <property type="match status" value="1"/>
</dbReference>
<dbReference type="EC" id="6.3.2.9" evidence="7 8"/>
<dbReference type="SUPFAM" id="SSF53623">
    <property type="entry name" value="MurD-like peptide ligases, catalytic domain"/>
    <property type="match status" value="1"/>
</dbReference>
<feature type="domain" description="Mur ligase C-terminal" evidence="9">
    <location>
        <begin position="305"/>
        <end position="421"/>
    </location>
</feature>
<evidence type="ECO:0000256" key="2">
    <source>
        <dbReference type="ARBA" id="ARBA00004752"/>
    </source>
</evidence>
<dbReference type="PANTHER" id="PTHR43692">
    <property type="entry name" value="UDP-N-ACETYLMURAMOYLALANINE--D-GLUTAMATE LIGASE"/>
    <property type="match status" value="1"/>
</dbReference>
<keyword evidence="7 8" id="KW-0133">Cell shape</keyword>
<keyword evidence="12" id="KW-1185">Reference proteome</keyword>
<accession>A0ABX8WMB4</accession>
<keyword evidence="3 7" id="KW-0963">Cytoplasm</keyword>
<dbReference type="InterPro" id="IPR036565">
    <property type="entry name" value="Mur-like_cat_sf"/>
</dbReference>
<feature type="binding site" evidence="7">
    <location>
        <begin position="117"/>
        <end position="123"/>
    </location>
    <ligand>
        <name>ATP</name>
        <dbReference type="ChEBI" id="CHEBI:30616"/>
    </ligand>
</feature>
<comment type="subcellular location">
    <subcellularLocation>
        <location evidence="1 7 8">Cytoplasm</location>
    </subcellularLocation>
</comment>
<evidence type="ECO:0000313" key="12">
    <source>
        <dbReference type="Proteomes" id="UP000824755"/>
    </source>
</evidence>
<evidence type="ECO:0000256" key="8">
    <source>
        <dbReference type="RuleBase" id="RU003664"/>
    </source>
</evidence>
<dbReference type="PANTHER" id="PTHR43692:SF1">
    <property type="entry name" value="UDP-N-ACETYLMURAMOYLALANINE--D-GLUTAMATE LIGASE"/>
    <property type="match status" value="1"/>
</dbReference>
<evidence type="ECO:0000256" key="5">
    <source>
        <dbReference type="ARBA" id="ARBA00022741"/>
    </source>
</evidence>
<dbReference type="SUPFAM" id="SSF53244">
    <property type="entry name" value="MurD-like peptide ligases, peptide-binding domain"/>
    <property type="match status" value="1"/>
</dbReference>
<dbReference type="EMBL" id="CP080544">
    <property type="protein sequence ID" value="QYR52573.1"/>
    <property type="molecule type" value="Genomic_DNA"/>
</dbReference>
<dbReference type="Pfam" id="PF02875">
    <property type="entry name" value="Mur_ligase_C"/>
    <property type="match status" value="1"/>
</dbReference>